<evidence type="ECO:0000256" key="1">
    <source>
        <dbReference type="ARBA" id="ARBA00022553"/>
    </source>
</evidence>
<organism evidence="8 9">
    <name type="scientific">Sporosarcina saromensis</name>
    <dbReference type="NCBI Taxonomy" id="359365"/>
    <lineage>
        <taxon>Bacteria</taxon>
        <taxon>Bacillati</taxon>
        <taxon>Bacillota</taxon>
        <taxon>Bacilli</taxon>
        <taxon>Bacillales</taxon>
        <taxon>Caryophanaceae</taxon>
        <taxon>Sporosarcina</taxon>
    </lineage>
</organism>
<proteinExistence type="predicted"/>
<dbReference type="EMBL" id="JAUBDI010000019">
    <property type="protein sequence ID" value="MDW0114643.1"/>
    <property type="molecule type" value="Genomic_DNA"/>
</dbReference>
<feature type="domain" description="HTH luxR-type" evidence="6">
    <location>
        <begin position="133"/>
        <end position="198"/>
    </location>
</feature>
<evidence type="ECO:0000256" key="2">
    <source>
        <dbReference type="ARBA" id="ARBA00023015"/>
    </source>
</evidence>
<gene>
    <name evidence="8" type="ORF">QT711_15705</name>
</gene>
<dbReference type="SUPFAM" id="SSF52172">
    <property type="entry name" value="CheY-like"/>
    <property type="match status" value="1"/>
</dbReference>
<keyword evidence="2" id="KW-0805">Transcription regulation</keyword>
<feature type="domain" description="Response regulatory" evidence="7">
    <location>
        <begin position="3"/>
        <end position="119"/>
    </location>
</feature>
<evidence type="ECO:0000313" key="9">
    <source>
        <dbReference type="Proteomes" id="UP001282284"/>
    </source>
</evidence>
<dbReference type="Proteomes" id="UP001282284">
    <property type="component" value="Unassembled WGS sequence"/>
</dbReference>
<evidence type="ECO:0000256" key="5">
    <source>
        <dbReference type="PROSITE-ProRule" id="PRU00169"/>
    </source>
</evidence>
<dbReference type="RefSeq" id="WP_317945827.1">
    <property type="nucleotide sequence ID" value="NZ_JAUBDI010000019.1"/>
</dbReference>
<keyword evidence="4" id="KW-0804">Transcription</keyword>
<dbReference type="PANTHER" id="PTHR43214:SF42">
    <property type="entry name" value="TRANSCRIPTIONAL REGULATORY PROTEIN DESR"/>
    <property type="match status" value="1"/>
</dbReference>
<evidence type="ECO:0000256" key="3">
    <source>
        <dbReference type="ARBA" id="ARBA00023125"/>
    </source>
</evidence>
<evidence type="ECO:0000313" key="8">
    <source>
        <dbReference type="EMBL" id="MDW0114643.1"/>
    </source>
</evidence>
<evidence type="ECO:0000259" key="6">
    <source>
        <dbReference type="PROSITE" id="PS50043"/>
    </source>
</evidence>
<comment type="caution">
    <text evidence="8">The sequence shown here is derived from an EMBL/GenBank/DDBJ whole genome shotgun (WGS) entry which is preliminary data.</text>
</comment>
<dbReference type="InterPro" id="IPR016032">
    <property type="entry name" value="Sig_transdc_resp-reg_C-effctor"/>
</dbReference>
<dbReference type="SMART" id="SM00421">
    <property type="entry name" value="HTH_LUXR"/>
    <property type="match status" value="1"/>
</dbReference>
<dbReference type="SMART" id="SM00448">
    <property type="entry name" value="REC"/>
    <property type="match status" value="1"/>
</dbReference>
<dbReference type="PROSITE" id="PS50043">
    <property type="entry name" value="HTH_LUXR_2"/>
    <property type="match status" value="1"/>
</dbReference>
<keyword evidence="9" id="KW-1185">Reference proteome</keyword>
<evidence type="ECO:0000259" key="7">
    <source>
        <dbReference type="PROSITE" id="PS50110"/>
    </source>
</evidence>
<dbReference type="InterPro" id="IPR039420">
    <property type="entry name" value="WalR-like"/>
</dbReference>
<dbReference type="InterPro" id="IPR001789">
    <property type="entry name" value="Sig_transdc_resp-reg_receiver"/>
</dbReference>
<protein>
    <submittedName>
        <fullName evidence="8">Response regulator transcription factor</fullName>
    </submittedName>
</protein>
<evidence type="ECO:0000256" key="4">
    <source>
        <dbReference type="ARBA" id="ARBA00023163"/>
    </source>
</evidence>
<dbReference type="CDD" id="cd06170">
    <property type="entry name" value="LuxR_C_like"/>
    <property type="match status" value="1"/>
</dbReference>
<accession>A0ABU4GCC1</accession>
<dbReference type="SUPFAM" id="SSF46894">
    <property type="entry name" value="C-terminal effector domain of the bipartite response regulators"/>
    <property type="match status" value="1"/>
</dbReference>
<feature type="modified residue" description="4-aspartylphosphate" evidence="5">
    <location>
        <position position="54"/>
    </location>
</feature>
<dbReference type="CDD" id="cd19930">
    <property type="entry name" value="REC_DesR-like"/>
    <property type="match status" value="1"/>
</dbReference>
<dbReference type="Gene3D" id="3.40.50.2300">
    <property type="match status" value="1"/>
</dbReference>
<name>A0ABU4GCC1_9BACL</name>
<reference evidence="8 9" key="1">
    <citation type="submission" date="2023-06" db="EMBL/GenBank/DDBJ databases">
        <title>Sporosarcina sp. nov., isolated from Korean traditional fermented seafood 'Jeotgal'.</title>
        <authorList>
            <person name="Yang A.I."/>
            <person name="Shin N.-R."/>
        </authorList>
    </citation>
    <scope>NUCLEOTIDE SEQUENCE [LARGE SCALE GENOMIC DNA]</scope>
    <source>
        <strain evidence="8 9">KCTC13119</strain>
    </source>
</reference>
<dbReference type="InterPro" id="IPR000792">
    <property type="entry name" value="Tscrpt_reg_LuxR_C"/>
</dbReference>
<sequence length="200" mass="22263">MIHIVIAEDQQILRGALGTLLDFEEDFTVVGQAENGEQALQLIHSLQPDVCILDIEMPKKSGLDVAEMLQNKGISTKVIILTTFARPGYFERAMKAKIHGYLLKDGSITDLANAIRNVMAGKREFAADLVMNFYHEENPLTEREKEVLLKSAEGKTAKEIGAELFLSAGTVRNYMSEVLQKVEAKNKVEAIAICREKGWI</sequence>
<dbReference type="InterPro" id="IPR011006">
    <property type="entry name" value="CheY-like_superfamily"/>
</dbReference>
<dbReference type="PANTHER" id="PTHR43214">
    <property type="entry name" value="TWO-COMPONENT RESPONSE REGULATOR"/>
    <property type="match status" value="1"/>
</dbReference>
<dbReference type="PROSITE" id="PS50110">
    <property type="entry name" value="RESPONSE_REGULATORY"/>
    <property type="match status" value="1"/>
</dbReference>
<dbReference type="Pfam" id="PF00196">
    <property type="entry name" value="GerE"/>
    <property type="match status" value="1"/>
</dbReference>
<dbReference type="PRINTS" id="PR00038">
    <property type="entry name" value="HTHLUXR"/>
</dbReference>
<keyword evidence="1 5" id="KW-0597">Phosphoprotein</keyword>
<dbReference type="Pfam" id="PF00072">
    <property type="entry name" value="Response_reg"/>
    <property type="match status" value="1"/>
</dbReference>
<keyword evidence="3" id="KW-0238">DNA-binding</keyword>